<keyword evidence="1" id="KW-0547">Nucleotide-binding</keyword>
<dbReference type="Gene3D" id="1.25.40.10">
    <property type="entry name" value="Tetratricopeptide repeat domain"/>
    <property type="match status" value="2"/>
</dbReference>
<dbReference type="GO" id="GO:0004674">
    <property type="term" value="F:protein serine/threonine kinase activity"/>
    <property type="evidence" value="ECO:0007669"/>
    <property type="project" value="TreeGrafter"/>
</dbReference>
<dbReference type="InterPro" id="IPR006597">
    <property type="entry name" value="Sel1-like"/>
</dbReference>
<evidence type="ECO:0000313" key="3">
    <source>
        <dbReference type="EMBL" id="POG63838.1"/>
    </source>
</evidence>
<dbReference type="SUPFAM" id="SSF81901">
    <property type="entry name" value="HCP-like"/>
    <property type="match status" value="1"/>
</dbReference>
<gene>
    <name evidence="3" type="ORF">GLOIN_2v1881837</name>
</gene>
<dbReference type="InterPro" id="IPR011009">
    <property type="entry name" value="Kinase-like_dom_sf"/>
</dbReference>
<organism evidence="3 4">
    <name type="scientific">Rhizophagus irregularis (strain DAOM 181602 / DAOM 197198 / MUCL 43194)</name>
    <name type="common">Arbuscular mycorrhizal fungus</name>
    <name type="synonym">Glomus intraradices</name>
    <dbReference type="NCBI Taxonomy" id="747089"/>
    <lineage>
        <taxon>Eukaryota</taxon>
        <taxon>Fungi</taxon>
        <taxon>Fungi incertae sedis</taxon>
        <taxon>Mucoromycota</taxon>
        <taxon>Glomeromycotina</taxon>
        <taxon>Glomeromycetes</taxon>
        <taxon>Glomerales</taxon>
        <taxon>Glomeraceae</taxon>
        <taxon>Rhizophagus</taxon>
    </lineage>
</organism>
<dbReference type="VEuPathDB" id="FungiDB:RhiirFUN_005087"/>
<dbReference type="PROSITE" id="PS00107">
    <property type="entry name" value="PROTEIN_KINASE_ATP"/>
    <property type="match status" value="1"/>
</dbReference>
<dbReference type="Proteomes" id="UP000018888">
    <property type="component" value="Unassembled WGS sequence"/>
</dbReference>
<dbReference type="PANTHER" id="PTHR44329:SF293">
    <property type="entry name" value="MITOGEN-ACTIVATED PROTEIN KINASE KINASE KINASE"/>
    <property type="match status" value="1"/>
</dbReference>
<evidence type="ECO:0000256" key="1">
    <source>
        <dbReference type="PROSITE-ProRule" id="PRU10141"/>
    </source>
</evidence>
<keyword evidence="1" id="KW-0067">ATP-binding</keyword>
<dbReference type="PROSITE" id="PS50011">
    <property type="entry name" value="PROTEIN_KINASE_DOM"/>
    <property type="match status" value="1"/>
</dbReference>
<dbReference type="GO" id="GO:0005524">
    <property type="term" value="F:ATP binding"/>
    <property type="evidence" value="ECO:0007669"/>
    <property type="project" value="UniProtKB-UniRule"/>
</dbReference>
<evidence type="ECO:0000259" key="2">
    <source>
        <dbReference type="PROSITE" id="PS50011"/>
    </source>
</evidence>
<comment type="caution">
    <text evidence="3">The sequence shown here is derived from an EMBL/GenBank/DDBJ whole genome shotgun (WGS) entry which is preliminary data.</text>
</comment>
<feature type="domain" description="Protein kinase" evidence="2">
    <location>
        <begin position="31"/>
        <end position="311"/>
    </location>
</feature>
<dbReference type="EMBL" id="AUPC02000255">
    <property type="protein sequence ID" value="POG63838.1"/>
    <property type="molecule type" value="Genomic_DNA"/>
</dbReference>
<feature type="binding site" evidence="1">
    <location>
        <position position="59"/>
    </location>
    <ligand>
        <name>ATP</name>
        <dbReference type="ChEBI" id="CHEBI:30616"/>
    </ligand>
</feature>
<reference evidence="3 4" key="2">
    <citation type="journal article" date="2018" name="New Phytol.">
        <title>High intraspecific genome diversity in the model arbuscular mycorrhizal symbiont Rhizophagus irregularis.</title>
        <authorList>
            <person name="Chen E.C.H."/>
            <person name="Morin E."/>
            <person name="Beaudet D."/>
            <person name="Noel J."/>
            <person name="Yildirir G."/>
            <person name="Ndikumana S."/>
            <person name="Charron P."/>
            <person name="St-Onge C."/>
            <person name="Giorgi J."/>
            <person name="Kruger M."/>
            <person name="Marton T."/>
            <person name="Ropars J."/>
            <person name="Grigoriev I.V."/>
            <person name="Hainaut M."/>
            <person name="Henrissat B."/>
            <person name="Roux C."/>
            <person name="Martin F."/>
            <person name="Corradi N."/>
        </authorList>
    </citation>
    <scope>NUCLEOTIDE SEQUENCE [LARGE SCALE GENOMIC DNA]</scope>
    <source>
        <strain evidence="3 4">DAOM 197198</strain>
    </source>
</reference>
<dbReference type="PRINTS" id="PR00109">
    <property type="entry name" value="TYRKINASE"/>
</dbReference>
<dbReference type="InterPro" id="IPR011990">
    <property type="entry name" value="TPR-like_helical_dom_sf"/>
</dbReference>
<dbReference type="Pfam" id="PF08238">
    <property type="entry name" value="Sel1"/>
    <property type="match status" value="5"/>
</dbReference>
<sequence length="609" mass="70146">MQNTKNTNEWINWIEESISKEYYRLYKQKHFSNIQKVGIGGFGKVYRASWKNSKYFALKSFFNLDDVTAKEIVHELKLQRDIQFHNNIIKFYGIAKFDPENDDVQSKNYLLVMEYADSVMEYADSGPLKNYLKENFNNLTWNDKYNLAYQLACAVSCLHNEGIVHRDLHSGNILVHQNTIKLSDFGLSKRIESSSNTQSKPFGIIPYVDPKKFSERRKNKNSTQIFSLNEKSDIYSVGVLFWEISSGQPPFYKEGEQYDVDLAIEISQGLREEPIPNTPEDYIKIYTECWNGEPNNRLTINQVVERLKEIITKTNITTENNISASLNTDNSLHGEMSQIIQNFNKMNIKEIVPSNIIIEDCSFEKVNDIVNYIFKIVNEGIEFTSTKNIKNILVYFNNNNTSSQEIYDWLLINQNNSDSIFLLGYFNYLGIETNEDNKKAFDLFINASEQGHTLAQLYVGACYQAGYGTTKDEKLALKYYEKIANMGYAAGLLKVGYCYNCGIGTSVNYQKAFELYQQAESLGNIVAQYNLGNKYYNGKGVEKNYDKALALYHQAANSGYNLAQHKIGLLYEYGIGIQKDINQAIYWYEKSAKQGNQHAQNKLEELIYK</sequence>
<dbReference type="InterPro" id="IPR000719">
    <property type="entry name" value="Prot_kinase_dom"/>
</dbReference>
<dbReference type="AlphaFoldDB" id="A0A2P4PEM7"/>
<reference evidence="3 4" key="1">
    <citation type="journal article" date="2013" name="Proc. Natl. Acad. Sci. U.S.A.">
        <title>Genome of an arbuscular mycorrhizal fungus provides insight into the oldest plant symbiosis.</title>
        <authorList>
            <person name="Tisserant E."/>
            <person name="Malbreil M."/>
            <person name="Kuo A."/>
            <person name="Kohler A."/>
            <person name="Symeonidi A."/>
            <person name="Balestrini R."/>
            <person name="Charron P."/>
            <person name="Duensing N."/>
            <person name="Frei Dit Frey N."/>
            <person name="Gianinazzi-Pearson V."/>
            <person name="Gilbert L.B."/>
            <person name="Handa Y."/>
            <person name="Herr J.R."/>
            <person name="Hijri M."/>
            <person name="Koul R."/>
            <person name="Kawaguchi M."/>
            <person name="Krajinski F."/>
            <person name="Lammers P.J."/>
            <person name="Masclaux F.G."/>
            <person name="Murat C."/>
            <person name="Morin E."/>
            <person name="Ndikumana S."/>
            <person name="Pagni M."/>
            <person name="Petitpierre D."/>
            <person name="Requena N."/>
            <person name="Rosikiewicz P."/>
            <person name="Riley R."/>
            <person name="Saito K."/>
            <person name="San Clemente H."/>
            <person name="Shapiro H."/>
            <person name="van Tuinen D."/>
            <person name="Becard G."/>
            <person name="Bonfante P."/>
            <person name="Paszkowski U."/>
            <person name="Shachar-Hill Y.Y."/>
            <person name="Tuskan G.A."/>
            <person name="Young P.W."/>
            <person name="Sanders I.R."/>
            <person name="Henrissat B."/>
            <person name="Rensing S.A."/>
            <person name="Grigoriev I.V."/>
            <person name="Corradi N."/>
            <person name="Roux C."/>
            <person name="Martin F."/>
        </authorList>
    </citation>
    <scope>NUCLEOTIDE SEQUENCE [LARGE SCALE GENOMIC DNA]</scope>
    <source>
        <strain evidence="3 4">DAOM 197198</strain>
    </source>
</reference>
<dbReference type="SMART" id="SM00671">
    <property type="entry name" value="SEL1"/>
    <property type="match status" value="5"/>
</dbReference>
<dbReference type="PANTHER" id="PTHR44329">
    <property type="entry name" value="SERINE/THREONINE-PROTEIN KINASE TNNI3K-RELATED"/>
    <property type="match status" value="1"/>
</dbReference>
<dbReference type="Gene3D" id="1.10.510.10">
    <property type="entry name" value="Transferase(Phosphotransferase) domain 1"/>
    <property type="match status" value="1"/>
</dbReference>
<proteinExistence type="predicted"/>
<protein>
    <submittedName>
        <fullName evidence="3">Kinase-like domain-containing protein</fullName>
    </submittedName>
</protein>
<keyword evidence="4" id="KW-1185">Reference proteome</keyword>
<dbReference type="Pfam" id="PF07714">
    <property type="entry name" value="PK_Tyr_Ser-Thr"/>
    <property type="match status" value="1"/>
</dbReference>
<name>A0A2P4PEM7_RHIID</name>
<evidence type="ECO:0000313" key="4">
    <source>
        <dbReference type="Proteomes" id="UP000018888"/>
    </source>
</evidence>
<dbReference type="SUPFAM" id="SSF56112">
    <property type="entry name" value="Protein kinase-like (PK-like)"/>
    <property type="match status" value="1"/>
</dbReference>
<dbReference type="InterPro" id="IPR001245">
    <property type="entry name" value="Ser-Thr/Tyr_kinase_cat_dom"/>
</dbReference>
<dbReference type="InterPro" id="IPR051681">
    <property type="entry name" value="Ser/Thr_Kinases-Pseudokinases"/>
</dbReference>
<dbReference type="InterPro" id="IPR017441">
    <property type="entry name" value="Protein_kinase_ATP_BS"/>
</dbReference>
<accession>A0A2P4PEM7</accession>